<evidence type="ECO:0000313" key="2">
    <source>
        <dbReference type="EMBL" id="CAA9494978.1"/>
    </source>
</evidence>
<dbReference type="AlphaFoldDB" id="A0A6J4SBS8"/>
<protein>
    <recommendedName>
        <fullName evidence="1">Transposase IS110-like N-terminal domain-containing protein</fullName>
    </recommendedName>
</protein>
<feature type="domain" description="Transposase IS110-like N-terminal" evidence="1">
    <location>
        <begin position="4"/>
        <end position="146"/>
    </location>
</feature>
<dbReference type="InterPro" id="IPR002525">
    <property type="entry name" value="Transp_IS110-like_N"/>
</dbReference>
<dbReference type="GO" id="GO:0006313">
    <property type="term" value="P:DNA transposition"/>
    <property type="evidence" value="ECO:0007669"/>
    <property type="project" value="InterPro"/>
</dbReference>
<dbReference type="GO" id="GO:0003677">
    <property type="term" value="F:DNA binding"/>
    <property type="evidence" value="ECO:0007669"/>
    <property type="project" value="InterPro"/>
</dbReference>
<proteinExistence type="predicted"/>
<reference evidence="2" key="1">
    <citation type="submission" date="2020-02" db="EMBL/GenBank/DDBJ databases">
        <authorList>
            <person name="Meier V. D."/>
        </authorList>
    </citation>
    <scope>NUCLEOTIDE SEQUENCE</scope>
    <source>
        <strain evidence="2">AVDCRST_MAG53</strain>
    </source>
</reference>
<dbReference type="EMBL" id="CADCVR010000053">
    <property type="protein sequence ID" value="CAA9494978.1"/>
    <property type="molecule type" value="Genomic_DNA"/>
</dbReference>
<organism evidence="2">
    <name type="scientific">uncultured Solirubrobacteraceae bacterium</name>
    <dbReference type="NCBI Taxonomy" id="1162706"/>
    <lineage>
        <taxon>Bacteria</taxon>
        <taxon>Bacillati</taxon>
        <taxon>Actinomycetota</taxon>
        <taxon>Thermoleophilia</taxon>
        <taxon>Solirubrobacterales</taxon>
        <taxon>Solirubrobacteraceae</taxon>
        <taxon>environmental samples</taxon>
    </lineage>
</organism>
<dbReference type="PANTHER" id="PTHR33055">
    <property type="entry name" value="TRANSPOSASE FOR INSERTION SEQUENCE ELEMENT IS1111A"/>
    <property type="match status" value="1"/>
</dbReference>
<dbReference type="Pfam" id="PF01548">
    <property type="entry name" value="DEDD_Tnp_IS110"/>
    <property type="match status" value="1"/>
</dbReference>
<sequence>MLHVGLDLSRKRIDVCLIGSEGEVVGEFAVPADADGLRGLVCRVGPVRVRAVIESMSGARFVHDALEQLGREVLIADAQKVKGLAPLACKTDRIDARVLAVLSLRDLIPAIWLPDPRVRAEREQARFRMHLVKHRSMLKQRIHSVLINWGKPCPVSDLFGVEGRRLLDELQVPDCGAARSTPA</sequence>
<gene>
    <name evidence="2" type="ORF">AVDCRST_MAG53-1743</name>
</gene>
<dbReference type="InterPro" id="IPR047650">
    <property type="entry name" value="Transpos_IS110"/>
</dbReference>
<dbReference type="PANTHER" id="PTHR33055:SF13">
    <property type="entry name" value="TRANSPOSASE"/>
    <property type="match status" value="1"/>
</dbReference>
<accession>A0A6J4SBS8</accession>
<dbReference type="GO" id="GO:0004803">
    <property type="term" value="F:transposase activity"/>
    <property type="evidence" value="ECO:0007669"/>
    <property type="project" value="InterPro"/>
</dbReference>
<evidence type="ECO:0000259" key="1">
    <source>
        <dbReference type="Pfam" id="PF01548"/>
    </source>
</evidence>
<name>A0A6J4SBS8_9ACTN</name>